<feature type="non-terminal residue" evidence="19">
    <location>
        <position position="1"/>
    </location>
</feature>
<dbReference type="EMBL" id="JAGKQH010000012">
    <property type="protein sequence ID" value="KAG6585766.1"/>
    <property type="molecule type" value="Genomic_DNA"/>
</dbReference>
<keyword evidence="20" id="KW-1185">Reference proteome</keyword>
<evidence type="ECO:0000256" key="8">
    <source>
        <dbReference type="ARBA" id="ARBA00023065"/>
    </source>
</evidence>
<evidence type="ECO:0000256" key="1">
    <source>
        <dbReference type="ARBA" id="ARBA00004141"/>
    </source>
</evidence>
<feature type="compositionally biased region" description="Polar residues" evidence="15">
    <location>
        <begin position="908"/>
        <end position="924"/>
    </location>
</feature>
<dbReference type="Pfam" id="PF01094">
    <property type="entry name" value="ANF_receptor"/>
    <property type="match status" value="1"/>
</dbReference>
<comment type="similarity">
    <text evidence="2">Belongs to the glutamate-gated ion channel (TC 1.A.10.1) family.</text>
</comment>
<evidence type="ECO:0000256" key="4">
    <source>
        <dbReference type="ARBA" id="ARBA00022448"/>
    </source>
</evidence>
<evidence type="ECO:0000256" key="15">
    <source>
        <dbReference type="SAM" id="MobiDB-lite"/>
    </source>
</evidence>
<keyword evidence="6 17" id="KW-0732">Signal</keyword>
<feature type="region of interest" description="Disordered" evidence="15">
    <location>
        <begin position="907"/>
        <end position="931"/>
    </location>
</feature>
<dbReference type="PANTHER" id="PTHR34836">
    <property type="entry name" value="OS06G0188250 PROTEIN"/>
    <property type="match status" value="1"/>
</dbReference>
<keyword evidence="7 16" id="KW-1133">Transmembrane helix</keyword>
<evidence type="ECO:0000256" key="17">
    <source>
        <dbReference type="SAM" id="SignalP"/>
    </source>
</evidence>
<dbReference type="FunFam" id="3.40.190.10:FF:000103">
    <property type="entry name" value="Glutamate receptor"/>
    <property type="match status" value="1"/>
</dbReference>
<dbReference type="AlphaFoldDB" id="A0AAV6MTD6"/>
<dbReference type="GO" id="GO:0016020">
    <property type="term" value="C:membrane"/>
    <property type="evidence" value="ECO:0007669"/>
    <property type="project" value="UniProtKB-SubCell"/>
</dbReference>
<keyword evidence="12" id="KW-1071">Ligand-gated ion channel</keyword>
<dbReference type="SMART" id="SM00079">
    <property type="entry name" value="PBPe"/>
    <property type="match status" value="1"/>
</dbReference>
<dbReference type="InterPro" id="IPR017103">
    <property type="entry name" value="Iontropic_Glu_rcpt_pln"/>
</dbReference>
<dbReference type="Proteomes" id="UP000685013">
    <property type="component" value="Chromosome 12"/>
</dbReference>
<sequence length="944" mass="105402">MKPNHGSHRALWFIAGCMLLVATAGEAQNVSVGVVLDMETWVGKMGLSCIDMSLSELYEANPHYKTRVVLHRRDSAGDVVGAAAAAVDLIKNNKVEAILGPTTWMQTNFVIKLAHKAHVPILTFTASSPALASHRSPYFFRLTQNDSAQVTAISALVKAYNWRQVVLIFQDDEFGDGMLPYLIDALQGVNARVPYQSIIDPTATEDQIEEELYKLMTMPTRVFLVHMLPSLAIRLFAKANEIGMMREGYVWILTDATTNLLDSMSSSVLKSMEGALGVRTYVPKSMELDRFKIKWKREFVMENSVPNDPYLDIFGLWAYDAARALAIAVEKTGAKNFTFENPNRGQNLTDLQTLGVSRKGEKIVEALSKTKFMGLTGNYEIVNGQLQSAEFEIVNVNSNGGNRVGFWNPEKGLLSNNMTVIWPGNTAAVPKGWEFPTAGKRLRIGVPVKKGYSEFMRLKGKEVEGYCKDVFDAAIEMLSYVVSVDYIPFALPNGSSAGSYDDLIMQVHKGVYDGAVGDITIVANRSKYVDFTLPFTDSGVSMVVPTKANSMNRAWLFLKPLTVGLWITSLCFFIFMGFVVWILEHRINPTFRGPPSNHIGTSLWYSFCTMVFAQRETLISNLARFVVVIWFFVMFVLTQSYTASLTSLLTVQQLQPTITNINELLMKQSWVGYLDGSFVWGLLTSVGIKNLKSYRSPEELDKLLKLGGSNGGIDAAFDETPYIKLFLSKFPNKYITADFTYKTDGFGFAFSIGSPLAADISKAVLNVRESEKMNQLQMKWFGEDNSWSSVKVTSSRLSLSNFWGLFLIVGIAAIISLFIYFFIFLRKELHMLRNTTTEASNSSIRSKIRALLRIYDNRDLTSHTFRKSNPPQVVDNKIQANHGDSVGASSSSNYLLSSSNDSIHDTNHGFSKSGDLSPSNQDVETSIRRTKSFPKMRSILRDFR</sequence>
<comment type="caution">
    <text evidence="19">The sequence shown here is derived from an EMBL/GenBank/DDBJ whole genome shotgun (WGS) entry which is preliminary data.</text>
</comment>
<feature type="transmembrane region" description="Helical" evidence="16">
    <location>
        <begin position="802"/>
        <end position="825"/>
    </location>
</feature>
<dbReference type="Pfam" id="PF00060">
    <property type="entry name" value="Lig_chan"/>
    <property type="match status" value="1"/>
</dbReference>
<dbReference type="InterPro" id="IPR001320">
    <property type="entry name" value="Iontro_rcpt_C"/>
</dbReference>
<dbReference type="CDD" id="cd13686">
    <property type="entry name" value="GluR_Plant"/>
    <property type="match status" value="1"/>
</dbReference>
<dbReference type="FunFam" id="1.10.287.70:FF:000037">
    <property type="entry name" value="Glutamate receptor"/>
    <property type="match status" value="1"/>
</dbReference>
<keyword evidence="9 16" id="KW-0472">Membrane</keyword>
<evidence type="ECO:0000256" key="7">
    <source>
        <dbReference type="ARBA" id="ARBA00022989"/>
    </source>
</evidence>
<feature type="signal peptide" evidence="17">
    <location>
        <begin position="1"/>
        <end position="27"/>
    </location>
</feature>
<keyword evidence="11" id="KW-0325">Glycoprotein</keyword>
<dbReference type="InterPro" id="IPR001828">
    <property type="entry name" value="ANF_lig-bd_rcpt"/>
</dbReference>
<evidence type="ECO:0000256" key="11">
    <source>
        <dbReference type="ARBA" id="ARBA00023180"/>
    </source>
</evidence>
<feature type="transmembrane region" description="Helical" evidence="16">
    <location>
        <begin position="625"/>
        <end position="649"/>
    </location>
</feature>
<evidence type="ECO:0000256" key="12">
    <source>
        <dbReference type="ARBA" id="ARBA00023286"/>
    </source>
</evidence>
<dbReference type="PIRSF" id="PIRSF037090">
    <property type="entry name" value="Iontro_Glu-like_rcpt_pln"/>
    <property type="match status" value="1"/>
</dbReference>
<evidence type="ECO:0000256" key="3">
    <source>
        <dbReference type="ARBA" id="ARBA00011095"/>
    </source>
</evidence>
<gene>
    <name evidence="19" type="primary">GLR2.7</name>
    <name evidence="19" type="ORF">SDJN03_18499</name>
</gene>
<feature type="chain" id="PRO_5043641595" evidence="17">
    <location>
        <begin position="28"/>
        <end position="944"/>
    </location>
</feature>
<reference evidence="19 20" key="1">
    <citation type="journal article" date="2021" name="Hortic Res">
        <title>The domestication of Cucurbita argyrosperma as revealed by the genome of its wild relative.</title>
        <authorList>
            <person name="Barrera-Redondo J."/>
            <person name="Sanchez-de la Vega G."/>
            <person name="Aguirre-Liguori J.A."/>
            <person name="Castellanos-Morales G."/>
            <person name="Gutierrez-Guerrero Y.T."/>
            <person name="Aguirre-Dugua X."/>
            <person name="Aguirre-Planter E."/>
            <person name="Tenaillon M.I."/>
            <person name="Lira-Saade R."/>
            <person name="Eguiarte L.E."/>
        </authorList>
    </citation>
    <scope>NUCLEOTIDE SEQUENCE [LARGE SCALE GENOMIC DNA]</scope>
    <source>
        <strain evidence="19">JBR-2021</strain>
    </source>
</reference>
<evidence type="ECO:0000259" key="18">
    <source>
        <dbReference type="SMART" id="SM00079"/>
    </source>
</evidence>
<evidence type="ECO:0000313" key="20">
    <source>
        <dbReference type="Proteomes" id="UP000685013"/>
    </source>
</evidence>
<comment type="subunit">
    <text evidence="3">May form heteromers.</text>
</comment>
<dbReference type="InterPro" id="IPR044440">
    <property type="entry name" value="GABAb_receptor_plant_PBP1"/>
</dbReference>
<keyword evidence="8" id="KW-0406">Ion transport</keyword>
<keyword evidence="4" id="KW-0813">Transport</keyword>
<evidence type="ECO:0000313" key="19">
    <source>
        <dbReference type="EMBL" id="KAG6585766.1"/>
    </source>
</evidence>
<evidence type="ECO:0000256" key="10">
    <source>
        <dbReference type="ARBA" id="ARBA00023170"/>
    </source>
</evidence>
<dbReference type="InterPro" id="IPR019594">
    <property type="entry name" value="Glu/Gly-bd"/>
</dbReference>
<dbReference type="CDD" id="cd19990">
    <property type="entry name" value="PBP1_GABAb_receptor_plant"/>
    <property type="match status" value="1"/>
</dbReference>
<comment type="subcellular location">
    <subcellularLocation>
        <location evidence="1">Membrane</location>
        <topology evidence="1">Multi-pass membrane protein</topology>
    </subcellularLocation>
</comment>
<evidence type="ECO:0000256" key="13">
    <source>
        <dbReference type="ARBA" id="ARBA00023303"/>
    </source>
</evidence>
<dbReference type="PANTHER" id="PTHR34836:SF1">
    <property type="entry name" value="OS09G0428600 PROTEIN"/>
    <property type="match status" value="1"/>
</dbReference>
<protein>
    <submittedName>
        <fullName evidence="19">Glutamate receptor 2.7</fullName>
    </submittedName>
</protein>
<evidence type="ECO:0000256" key="14">
    <source>
        <dbReference type="ARBA" id="ARBA00049638"/>
    </source>
</evidence>
<feature type="domain" description="Ionotropic glutamate receptor C-terminal" evidence="18">
    <location>
        <begin position="441"/>
        <end position="783"/>
    </location>
</feature>
<dbReference type="InterPro" id="IPR015683">
    <property type="entry name" value="Ionotropic_Glu_rcpt"/>
</dbReference>
<dbReference type="FunFam" id="3.40.50.2300:FF:000169">
    <property type="entry name" value="Glutamate receptor"/>
    <property type="match status" value="1"/>
</dbReference>
<name>A0AAV6MTD6_9ROSI</name>
<evidence type="ECO:0000256" key="2">
    <source>
        <dbReference type="ARBA" id="ARBA00008685"/>
    </source>
</evidence>
<accession>A0AAV6MTD6</accession>
<feature type="transmembrane region" description="Helical" evidence="16">
    <location>
        <begin position="563"/>
        <end position="583"/>
    </location>
</feature>
<evidence type="ECO:0000256" key="9">
    <source>
        <dbReference type="ARBA" id="ARBA00023136"/>
    </source>
</evidence>
<organism evidence="19 20">
    <name type="scientific">Cucurbita argyrosperma subsp. sororia</name>
    <dbReference type="NCBI Taxonomy" id="37648"/>
    <lineage>
        <taxon>Eukaryota</taxon>
        <taxon>Viridiplantae</taxon>
        <taxon>Streptophyta</taxon>
        <taxon>Embryophyta</taxon>
        <taxon>Tracheophyta</taxon>
        <taxon>Spermatophyta</taxon>
        <taxon>Magnoliopsida</taxon>
        <taxon>eudicotyledons</taxon>
        <taxon>Gunneridae</taxon>
        <taxon>Pentapetalae</taxon>
        <taxon>rosids</taxon>
        <taxon>fabids</taxon>
        <taxon>Cucurbitales</taxon>
        <taxon>Cucurbitaceae</taxon>
        <taxon>Cucurbiteae</taxon>
        <taxon>Cucurbita</taxon>
    </lineage>
</organism>
<comment type="function">
    <text evidence="14">Glutamate-gated receptor that probably acts as a non-selective cation channel. May be involved in light-signal transduction and calcium homeostasis via the regulation of calcium influx into cells.</text>
</comment>
<evidence type="ECO:0000256" key="16">
    <source>
        <dbReference type="SAM" id="Phobius"/>
    </source>
</evidence>
<evidence type="ECO:0000256" key="6">
    <source>
        <dbReference type="ARBA" id="ARBA00022729"/>
    </source>
</evidence>
<keyword evidence="5 16" id="KW-0812">Transmembrane</keyword>
<dbReference type="GO" id="GO:0015276">
    <property type="term" value="F:ligand-gated monoatomic ion channel activity"/>
    <property type="evidence" value="ECO:0007669"/>
    <property type="project" value="InterPro"/>
</dbReference>
<dbReference type="Pfam" id="PF10613">
    <property type="entry name" value="Lig_chan-Glu_bd"/>
    <property type="match status" value="1"/>
</dbReference>
<keyword evidence="10 19" id="KW-0675">Receptor</keyword>
<evidence type="ECO:0000256" key="5">
    <source>
        <dbReference type="ARBA" id="ARBA00022692"/>
    </source>
</evidence>
<keyword evidence="13" id="KW-0407">Ion channel</keyword>
<proteinExistence type="inferred from homology"/>